<evidence type="ECO:0000313" key="2">
    <source>
        <dbReference type="EMBL" id="AFZ22618.1"/>
    </source>
</evidence>
<keyword evidence="3" id="KW-1185">Reference proteome</keyword>
<dbReference type="AlphaFoldDB" id="K9WR24"/>
<evidence type="ECO:0000313" key="3">
    <source>
        <dbReference type="Proteomes" id="UP000010475"/>
    </source>
</evidence>
<sequence>MGIGYWVMGNPSDPQSPISNTQSLIPEDEIFSETR</sequence>
<feature type="compositionally biased region" description="Polar residues" evidence="1">
    <location>
        <begin position="12"/>
        <end position="24"/>
    </location>
</feature>
<name>K9WR24_9NOST</name>
<dbReference type="Proteomes" id="UP000010475">
    <property type="component" value="Chromosome"/>
</dbReference>
<dbReference type="KEGG" id="csg:Cylst_0244"/>
<accession>K9WR24</accession>
<evidence type="ECO:0000256" key="1">
    <source>
        <dbReference type="SAM" id="MobiDB-lite"/>
    </source>
</evidence>
<dbReference type="EMBL" id="CP003642">
    <property type="protein sequence ID" value="AFZ22618.1"/>
    <property type="molecule type" value="Genomic_DNA"/>
</dbReference>
<dbReference type="STRING" id="56107.Cylst_0244"/>
<dbReference type="HOGENOM" id="CLU_3364543_0_0_3"/>
<feature type="compositionally biased region" description="Acidic residues" evidence="1">
    <location>
        <begin position="26"/>
        <end position="35"/>
    </location>
</feature>
<reference evidence="2 3" key="1">
    <citation type="submission" date="2012-06" db="EMBL/GenBank/DDBJ databases">
        <title>Finished chromosome of genome of Cylindrospermum stagnale PCC 7417.</title>
        <authorList>
            <consortium name="US DOE Joint Genome Institute"/>
            <person name="Gugger M."/>
            <person name="Coursin T."/>
            <person name="Rippka R."/>
            <person name="Tandeau De Marsac N."/>
            <person name="Huntemann M."/>
            <person name="Wei C.-L."/>
            <person name="Han J."/>
            <person name="Detter J.C."/>
            <person name="Han C."/>
            <person name="Tapia R."/>
            <person name="Chen A."/>
            <person name="Kyrpides N."/>
            <person name="Mavromatis K."/>
            <person name="Markowitz V."/>
            <person name="Szeto E."/>
            <person name="Ivanova N."/>
            <person name="Pagani I."/>
            <person name="Pati A."/>
            <person name="Goodwin L."/>
            <person name="Nordberg H.P."/>
            <person name="Cantor M.N."/>
            <person name="Hua S.X."/>
            <person name="Woyke T."/>
            <person name="Kerfeld C.A."/>
        </authorList>
    </citation>
    <scope>NUCLEOTIDE SEQUENCE [LARGE SCALE GENOMIC DNA]</scope>
    <source>
        <strain evidence="2 3">PCC 7417</strain>
    </source>
</reference>
<organism evidence="2 3">
    <name type="scientific">Cylindrospermum stagnale PCC 7417</name>
    <dbReference type="NCBI Taxonomy" id="56107"/>
    <lineage>
        <taxon>Bacteria</taxon>
        <taxon>Bacillati</taxon>
        <taxon>Cyanobacteriota</taxon>
        <taxon>Cyanophyceae</taxon>
        <taxon>Nostocales</taxon>
        <taxon>Nostocaceae</taxon>
        <taxon>Cylindrospermum</taxon>
    </lineage>
</organism>
<gene>
    <name evidence="2" type="ORF">Cylst_0244</name>
</gene>
<protein>
    <submittedName>
        <fullName evidence="2">Uncharacterized protein</fullName>
    </submittedName>
</protein>
<feature type="region of interest" description="Disordered" evidence="1">
    <location>
        <begin position="1"/>
        <end position="35"/>
    </location>
</feature>
<proteinExistence type="predicted"/>